<dbReference type="PANTHER" id="PTHR47972">
    <property type="entry name" value="KINESIN-LIKE PROTEIN KLP-3"/>
    <property type="match status" value="1"/>
</dbReference>
<gene>
    <name evidence="2" type="primary">KIN14E_0</name>
    <name evidence="2" type="ORF">Zm00014a_009841</name>
</gene>
<dbReference type="GO" id="GO:0003777">
    <property type="term" value="F:microtubule motor activity"/>
    <property type="evidence" value="ECO:0007669"/>
    <property type="project" value="InterPro"/>
</dbReference>
<protein>
    <submittedName>
        <fullName evidence="2">Kinesin-like protein KIN-14E</fullName>
    </submittedName>
</protein>
<comment type="caution">
    <text evidence="2">The sequence shown here is derived from an EMBL/GenBank/DDBJ whole genome shotgun (WGS) entry which is preliminary data.</text>
</comment>
<proteinExistence type="predicted"/>
<dbReference type="EMBL" id="NCVQ01000006">
    <property type="protein sequence ID" value="PWZ21302.1"/>
    <property type="molecule type" value="Genomic_DNA"/>
</dbReference>
<sequence length="187" mass="20917">MVKGENLMNGECTKIKVWLNDLAGSEWSAKTYTQGERLKRAQNVGRAKQDSKNKNAHNKSMGERIQALEVKNKAKDMLTLNLQEKANPTQYLVMELNPIDTQSGFNIRLSIIIYAIRTYQQLCVVNRQKYGRGQPTATGSWVLGATDFSRLLNDGEGGAYLTSPHVGMVVAIKKLNPNDIRFECSIP</sequence>
<name>A0A3L6EJQ8_MAIZE</name>
<organism evidence="2">
    <name type="scientific">Zea mays</name>
    <name type="common">Maize</name>
    <dbReference type="NCBI Taxonomy" id="4577"/>
    <lineage>
        <taxon>Eukaryota</taxon>
        <taxon>Viridiplantae</taxon>
        <taxon>Streptophyta</taxon>
        <taxon>Embryophyta</taxon>
        <taxon>Tracheophyta</taxon>
        <taxon>Spermatophyta</taxon>
        <taxon>Magnoliopsida</taxon>
        <taxon>Liliopsida</taxon>
        <taxon>Poales</taxon>
        <taxon>Poaceae</taxon>
        <taxon>PACMAD clade</taxon>
        <taxon>Panicoideae</taxon>
        <taxon>Andropogonodae</taxon>
        <taxon>Andropogoneae</taxon>
        <taxon>Tripsacinae</taxon>
        <taxon>Zea</taxon>
    </lineage>
</organism>
<dbReference type="PANTHER" id="PTHR47972:SF35">
    <property type="entry name" value="KINESIN-LIKE PROTEIN KIN-14Q"/>
    <property type="match status" value="1"/>
</dbReference>
<dbReference type="GO" id="GO:0007018">
    <property type="term" value="P:microtubule-based movement"/>
    <property type="evidence" value="ECO:0007669"/>
    <property type="project" value="InterPro"/>
</dbReference>
<accession>A0A3L6EJQ8</accession>
<evidence type="ECO:0000313" key="2">
    <source>
        <dbReference type="EMBL" id="PWZ21302.1"/>
    </source>
</evidence>
<feature type="region of interest" description="Disordered" evidence="1">
    <location>
        <begin position="41"/>
        <end position="61"/>
    </location>
</feature>
<evidence type="ECO:0000256" key="1">
    <source>
        <dbReference type="SAM" id="MobiDB-lite"/>
    </source>
</evidence>
<dbReference type="AlphaFoldDB" id="A0A3L6EJQ8"/>
<dbReference type="InterPro" id="IPR027640">
    <property type="entry name" value="Kinesin-like_fam"/>
</dbReference>
<reference evidence="2" key="1">
    <citation type="journal article" date="2018" name="Nat. Genet.">
        <title>Extensive intraspecific gene order and gene structural variations between Mo17 and other maize genomes.</title>
        <authorList>
            <person name="Sun S."/>
            <person name="Zhou Y."/>
            <person name="Chen J."/>
            <person name="Shi J."/>
            <person name="Zhao H."/>
            <person name="Zhao H."/>
            <person name="Song W."/>
            <person name="Zhang M."/>
            <person name="Cui Y."/>
            <person name="Dong X."/>
            <person name="Liu H."/>
            <person name="Ma X."/>
            <person name="Jiao Y."/>
            <person name="Wang B."/>
            <person name="Wei X."/>
            <person name="Stein J.C."/>
            <person name="Glaubitz J.C."/>
            <person name="Lu F."/>
            <person name="Yu G."/>
            <person name="Liang C."/>
            <person name="Fengler K."/>
            <person name="Li B."/>
            <person name="Rafalski A."/>
            <person name="Schnable P.S."/>
            <person name="Ware D.H."/>
            <person name="Buckler E.S."/>
            <person name="Lai J."/>
        </authorList>
    </citation>
    <scope>NUCLEOTIDE SEQUENCE [LARGE SCALE GENOMIC DNA]</scope>
    <source>
        <tissue evidence="2">Seedling</tissue>
    </source>
</reference>
<dbReference type="Proteomes" id="UP000251960">
    <property type="component" value="Chromosome 5"/>
</dbReference>